<dbReference type="AlphaFoldDB" id="A0A644YBH6"/>
<proteinExistence type="predicted"/>
<protein>
    <recommendedName>
        <fullName evidence="2">Lipoprotein</fullName>
    </recommendedName>
</protein>
<dbReference type="PROSITE" id="PS51257">
    <property type="entry name" value="PROKAR_LIPOPROTEIN"/>
    <property type="match status" value="1"/>
</dbReference>
<comment type="caution">
    <text evidence="1">The sequence shown here is derived from an EMBL/GenBank/DDBJ whole genome shotgun (WGS) entry which is preliminary data.</text>
</comment>
<sequence length="164" mass="17917">MKQTIRLVAIISLCFVLASCTFLGNLSLGSYSPDLVDDKERMLQAGDSFFYRNRDISLTNRSANLSFRGFHGIETLYRLGCDQSGTVTITTSSSVDTTRYKLVLVDTVREEVITLIQGSGYASHTHNLKAGRYHIKTVGYDVGGTVSMSLSAGQGVTVSTQSMR</sequence>
<evidence type="ECO:0000313" key="1">
    <source>
        <dbReference type="EMBL" id="MPM25308.1"/>
    </source>
</evidence>
<reference evidence="1" key="1">
    <citation type="submission" date="2019-08" db="EMBL/GenBank/DDBJ databases">
        <authorList>
            <person name="Kucharzyk K."/>
            <person name="Murdoch R.W."/>
            <person name="Higgins S."/>
            <person name="Loffler F."/>
        </authorList>
    </citation>
    <scope>NUCLEOTIDE SEQUENCE</scope>
</reference>
<dbReference type="EMBL" id="VSSQ01004466">
    <property type="protein sequence ID" value="MPM25308.1"/>
    <property type="molecule type" value="Genomic_DNA"/>
</dbReference>
<organism evidence="1">
    <name type="scientific">bioreactor metagenome</name>
    <dbReference type="NCBI Taxonomy" id="1076179"/>
    <lineage>
        <taxon>unclassified sequences</taxon>
        <taxon>metagenomes</taxon>
        <taxon>ecological metagenomes</taxon>
    </lineage>
</organism>
<name>A0A644YBH6_9ZZZZ</name>
<evidence type="ECO:0008006" key="2">
    <source>
        <dbReference type="Google" id="ProtNLM"/>
    </source>
</evidence>
<accession>A0A644YBH6</accession>
<gene>
    <name evidence="1" type="ORF">SDC9_71799</name>
</gene>